<dbReference type="OrthoDB" id="292317at2"/>
<dbReference type="RefSeq" id="WP_124927198.1">
    <property type="nucleotide sequence ID" value="NZ_RQXV01000010.1"/>
</dbReference>
<feature type="region of interest" description="Disordered" evidence="1">
    <location>
        <begin position="103"/>
        <end position="122"/>
    </location>
</feature>
<evidence type="ECO:0000313" key="3">
    <source>
        <dbReference type="Proteomes" id="UP000267535"/>
    </source>
</evidence>
<dbReference type="Proteomes" id="UP000267535">
    <property type="component" value="Unassembled WGS sequence"/>
</dbReference>
<organism evidence="2 3">
    <name type="scientific">Amphritea balenae</name>
    <dbReference type="NCBI Taxonomy" id="452629"/>
    <lineage>
        <taxon>Bacteria</taxon>
        <taxon>Pseudomonadati</taxon>
        <taxon>Pseudomonadota</taxon>
        <taxon>Gammaproteobacteria</taxon>
        <taxon>Oceanospirillales</taxon>
        <taxon>Oceanospirillaceae</taxon>
        <taxon>Amphritea</taxon>
    </lineage>
</organism>
<comment type="caution">
    <text evidence="2">The sequence shown here is derived from an EMBL/GenBank/DDBJ whole genome shotgun (WGS) entry which is preliminary data.</text>
</comment>
<evidence type="ECO:0000256" key="1">
    <source>
        <dbReference type="SAM" id="MobiDB-lite"/>
    </source>
</evidence>
<keyword evidence="3" id="KW-1185">Reference proteome</keyword>
<protein>
    <submittedName>
        <fullName evidence="2">Uncharacterized protein</fullName>
    </submittedName>
</protein>
<proteinExistence type="predicted"/>
<accession>A0A3P1SL33</accession>
<dbReference type="AlphaFoldDB" id="A0A3P1SL33"/>
<reference evidence="2 3" key="1">
    <citation type="submission" date="2018-11" db="EMBL/GenBank/DDBJ databases">
        <title>The draft genome sequence of Amphritea balenae JAMM 1525T.</title>
        <authorList>
            <person name="Fang Z."/>
            <person name="Zhang Y."/>
            <person name="Han X."/>
        </authorList>
    </citation>
    <scope>NUCLEOTIDE SEQUENCE [LARGE SCALE GENOMIC DNA]</scope>
    <source>
        <strain evidence="2 3">JAMM 1525</strain>
    </source>
</reference>
<gene>
    <name evidence="2" type="ORF">EHS89_16090</name>
</gene>
<name>A0A3P1SL33_9GAMM</name>
<sequence length="122" mass="13833">MKNEADVFGKLVMEKLRDVSIELSEGIVESRYESPGHKEIQNEIQSLSTKQKEIFLKCVIYCVDGGINDFVFNLDKELRQSGGIDMLIDSKNLKDLSPSLSQELYGEGGWQKRHSKYGSQDT</sequence>
<evidence type="ECO:0000313" key="2">
    <source>
        <dbReference type="EMBL" id="RRC97700.1"/>
    </source>
</evidence>
<dbReference type="EMBL" id="RQXV01000010">
    <property type="protein sequence ID" value="RRC97700.1"/>
    <property type="molecule type" value="Genomic_DNA"/>
</dbReference>